<dbReference type="Proteomes" id="UP000005408">
    <property type="component" value="Unassembled WGS sequence"/>
</dbReference>
<dbReference type="AlphaFoldDB" id="A0A8W8LBD7"/>
<dbReference type="EnsemblMetazoa" id="G26797.6">
    <property type="protein sequence ID" value="G26797.6:cds"/>
    <property type="gene ID" value="G26797"/>
</dbReference>
<evidence type="ECO:0000313" key="3">
    <source>
        <dbReference type="EnsemblMetazoa" id="G26797.5:cds"/>
    </source>
</evidence>
<dbReference type="EnsemblMetazoa" id="G26797.2">
    <property type="protein sequence ID" value="G26797.2:cds"/>
    <property type="gene ID" value="G26797"/>
</dbReference>
<accession>A0A8W8LBD7</accession>
<dbReference type="PANTHER" id="PTHR43249">
    <property type="entry name" value="UDP-N-ACETYL-2-AMINO-2-DEOXY-D-GLUCURONATE OXIDASE"/>
    <property type="match status" value="1"/>
</dbReference>
<dbReference type="InterPro" id="IPR036291">
    <property type="entry name" value="NAD(P)-bd_dom_sf"/>
</dbReference>
<dbReference type="Gene3D" id="3.30.360.10">
    <property type="entry name" value="Dihydrodipicolinate Reductase, domain 2"/>
    <property type="match status" value="1"/>
</dbReference>
<dbReference type="SUPFAM" id="SSF55347">
    <property type="entry name" value="Glyceraldehyde-3-phosphate dehydrogenase-like, C-terminal domain"/>
    <property type="match status" value="1"/>
</dbReference>
<dbReference type="InterPro" id="IPR052515">
    <property type="entry name" value="Gfo/Idh/MocA_Oxidoreductase"/>
</dbReference>
<protein>
    <submittedName>
        <fullName evidence="3">Uncharacterized protein</fullName>
    </submittedName>
</protein>
<reference evidence="3" key="1">
    <citation type="submission" date="2022-08" db="UniProtKB">
        <authorList>
            <consortium name="EnsemblMetazoa"/>
        </authorList>
    </citation>
    <scope>IDENTIFICATION</scope>
    <source>
        <strain evidence="3">05x7-T-G4-1.051#20</strain>
    </source>
</reference>
<dbReference type="InterPro" id="IPR013944">
    <property type="entry name" value="OxRdtase_put_C"/>
</dbReference>
<dbReference type="EnsemblMetazoa" id="G26797.5">
    <property type="protein sequence ID" value="G26797.5:cds"/>
    <property type="gene ID" value="G26797"/>
</dbReference>
<dbReference type="Pfam" id="PF08635">
    <property type="entry name" value="ox_reductase_C"/>
    <property type="match status" value="1"/>
</dbReference>
<dbReference type="EnsemblMetazoa" id="G26797.3">
    <property type="protein sequence ID" value="G26797.3:cds"/>
    <property type="gene ID" value="G26797"/>
</dbReference>
<evidence type="ECO:0000259" key="1">
    <source>
        <dbReference type="Pfam" id="PF01408"/>
    </source>
</evidence>
<dbReference type="PANTHER" id="PTHR43249:SF1">
    <property type="entry name" value="D-GLUCOSIDE 3-DEHYDROGENASE"/>
    <property type="match status" value="1"/>
</dbReference>
<evidence type="ECO:0000259" key="2">
    <source>
        <dbReference type="Pfam" id="PF08635"/>
    </source>
</evidence>
<dbReference type="Gene3D" id="3.40.50.720">
    <property type="entry name" value="NAD(P)-binding Rossmann-like Domain"/>
    <property type="match status" value="1"/>
</dbReference>
<sequence length="377" mass="42451">MAERVLKIGFIGAGAINFGRPHLPWDHASRLEQIGGIEVVGIVELDEKLATEVLQTRQSSAKYGSIYKNCKIFKNYKDLIKLQPDAVFIGIPPAYRGSFGEGKDLELQFARAGIHVFVEKPLSVLPPEEFMSYAKAVTETCTEKNVIVSVGYMFRYHAGILKMKELIKQHGSKVMALNARYYFAYTKAVNKYWFNEDFSGGPIVEQATHFCDLARYIVSDVEIDTIHTLLLKDSDPSGAGHLDYVPQEAEDDITPAKRIPRVTMSHWRFKDGGLGTLMHSVALPGTRYEANIDVQLDGLKLSLIEPYEKDCILRVRSINNEDANKDQDFTFPFDDSYLTELGTFIKAIRTNDPSLVKSPYSDAALTYQMTWAIRRAS</sequence>
<dbReference type="OrthoDB" id="10250282at2759"/>
<keyword evidence="4" id="KW-1185">Reference proteome</keyword>
<feature type="domain" description="Gfo/Idh/MocA-like oxidoreductase N-terminal" evidence="1">
    <location>
        <begin position="6"/>
        <end position="152"/>
    </location>
</feature>
<dbReference type="InterPro" id="IPR000683">
    <property type="entry name" value="Gfo/Idh/MocA-like_OxRdtase_N"/>
</dbReference>
<organism evidence="3 4">
    <name type="scientific">Magallana gigas</name>
    <name type="common">Pacific oyster</name>
    <name type="synonym">Crassostrea gigas</name>
    <dbReference type="NCBI Taxonomy" id="29159"/>
    <lineage>
        <taxon>Eukaryota</taxon>
        <taxon>Metazoa</taxon>
        <taxon>Spiralia</taxon>
        <taxon>Lophotrochozoa</taxon>
        <taxon>Mollusca</taxon>
        <taxon>Bivalvia</taxon>
        <taxon>Autobranchia</taxon>
        <taxon>Pteriomorphia</taxon>
        <taxon>Ostreida</taxon>
        <taxon>Ostreoidea</taxon>
        <taxon>Ostreidae</taxon>
        <taxon>Magallana</taxon>
    </lineage>
</organism>
<name>A0A8W8LBD7_MAGGI</name>
<dbReference type="Pfam" id="PF01408">
    <property type="entry name" value="GFO_IDH_MocA"/>
    <property type="match status" value="1"/>
</dbReference>
<dbReference type="OMA" id="WKYDSGA"/>
<feature type="domain" description="Oxidoreductase putative C-terminal" evidence="2">
    <location>
        <begin position="155"/>
        <end position="298"/>
    </location>
</feature>
<dbReference type="GO" id="GO:0000166">
    <property type="term" value="F:nucleotide binding"/>
    <property type="evidence" value="ECO:0007669"/>
    <property type="project" value="InterPro"/>
</dbReference>
<proteinExistence type="predicted"/>
<dbReference type="SUPFAM" id="SSF51735">
    <property type="entry name" value="NAD(P)-binding Rossmann-fold domains"/>
    <property type="match status" value="1"/>
</dbReference>
<evidence type="ECO:0000313" key="4">
    <source>
        <dbReference type="Proteomes" id="UP000005408"/>
    </source>
</evidence>